<proteinExistence type="predicted"/>
<protein>
    <submittedName>
        <fullName evidence="1">GD13521</fullName>
    </submittedName>
</protein>
<dbReference type="Proteomes" id="UP000000304">
    <property type="component" value="Chromosome 3L"/>
</dbReference>
<sequence>MDMGWDWDTEHGHRMEEASAAGLCILMPPTVASMSVSGGVRDWIGSVRIGSGRIDGQQIAVTSRIGVKLAKWPARSLASRKEKEKEFISANKR</sequence>
<organism evidence="1 2">
    <name type="scientific">Drosophila simulans</name>
    <name type="common">Fruit fly</name>
    <dbReference type="NCBI Taxonomy" id="7240"/>
    <lineage>
        <taxon>Eukaryota</taxon>
        <taxon>Metazoa</taxon>
        <taxon>Ecdysozoa</taxon>
        <taxon>Arthropoda</taxon>
        <taxon>Hexapoda</taxon>
        <taxon>Insecta</taxon>
        <taxon>Pterygota</taxon>
        <taxon>Neoptera</taxon>
        <taxon>Endopterygota</taxon>
        <taxon>Diptera</taxon>
        <taxon>Brachycera</taxon>
        <taxon>Muscomorpha</taxon>
        <taxon>Ephydroidea</taxon>
        <taxon>Drosophilidae</taxon>
        <taxon>Drosophila</taxon>
        <taxon>Sophophora</taxon>
    </lineage>
</organism>
<evidence type="ECO:0000313" key="2">
    <source>
        <dbReference type="Proteomes" id="UP000000304"/>
    </source>
</evidence>
<gene>
    <name evidence="1" type="primary">Dsim\GD13521</name>
    <name evidence="1" type="ORF">Dsim_GD13521</name>
</gene>
<keyword evidence="2" id="KW-1185">Reference proteome</keyword>
<reference evidence="1 2" key="1">
    <citation type="journal article" date="2007" name="Nature">
        <title>Evolution of genes and genomes on the Drosophila phylogeny.</title>
        <authorList>
            <consortium name="Drosophila 12 Genomes Consortium"/>
            <person name="Clark A.G."/>
            <person name="Eisen M.B."/>
            <person name="Smith D.R."/>
            <person name="Bergman C.M."/>
            <person name="Oliver B."/>
            <person name="Markow T.A."/>
            <person name="Kaufman T.C."/>
            <person name="Kellis M."/>
            <person name="Gelbart W."/>
            <person name="Iyer V.N."/>
            <person name="Pollard D.A."/>
            <person name="Sackton T.B."/>
            <person name="Larracuente A.M."/>
            <person name="Singh N.D."/>
            <person name="Abad J.P."/>
            <person name="Abt D.N."/>
            <person name="Adryan B."/>
            <person name="Aguade M."/>
            <person name="Akashi H."/>
            <person name="Anderson W.W."/>
            <person name="Aquadro C.F."/>
            <person name="Ardell D.H."/>
            <person name="Arguello R."/>
            <person name="Artieri C.G."/>
            <person name="Barbash D.A."/>
            <person name="Barker D."/>
            <person name="Barsanti P."/>
            <person name="Batterham P."/>
            <person name="Batzoglou S."/>
            <person name="Begun D."/>
            <person name="Bhutkar A."/>
            <person name="Blanco E."/>
            <person name="Bosak S.A."/>
            <person name="Bradley R.K."/>
            <person name="Brand A.D."/>
            <person name="Brent M.R."/>
            <person name="Brooks A.N."/>
            <person name="Brown R.H."/>
            <person name="Butlin R.K."/>
            <person name="Caggese C."/>
            <person name="Calvi B.R."/>
            <person name="Bernardo de Carvalho A."/>
            <person name="Caspi A."/>
            <person name="Castrezana S."/>
            <person name="Celniker S.E."/>
            <person name="Chang J.L."/>
            <person name="Chapple C."/>
            <person name="Chatterji S."/>
            <person name="Chinwalla A."/>
            <person name="Civetta A."/>
            <person name="Clifton S.W."/>
            <person name="Comeron J.M."/>
            <person name="Costello J.C."/>
            <person name="Coyne J.A."/>
            <person name="Daub J."/>
            <person name="David R.G."/>
            <person name="Delcher A.L."/>
            <person name="Delehaunty K."/>
            <person name="Do C.B."/>
            <person name="Ebling H."/>
            <person name="Edwards K."/>
            <person name="Eickbush T."/>
            <person name="Evans J.D."/>
            <person name="Filipski A."/>
            <person name="Findeiss S."/>
            <person name="Freyhult E."/>
            <person name="Fulton L."/>
            <person name="Fulton R."/>
            <person name="Garcia A.C."/>
            <person name="Gardiner A."/>
            <person name="Garfield D.A."/>
            <person name="Garvin B.E."/>
            <person name="Gibson G."/>
            <person name="Gilbert D."/>
            <person name="Gnerre S."/>
            <person name="Godfrey J."/>
            <person name="Good R."/>
            <person name="Gotea V."/>
            <person name="Gravely B."/>
            <person name="Greenberg A.J."/>
            <person name="Griffiths-Jones S."/>
            <person name="Gross S."/>
            <person name="Guigo R."/>
            <person name="Gustafson E.A."/>
            <person name="Haerty W."/>
            <person name="Hahn M.W."/>
            <person name="Halligan D.L."/>
            <person name="Halpern A.L."/>
            <person name="Halter G.M."/>
            <person name="Han M.V."/>
            <person name="Heger A."/>
            <person name="Hillier L."/>
            <person name="Hinrichs A.S."/>
            <person name="Holmes I."/>
            <person name="Hoskins R.A."/>
            <person name="Hubisz M.J."/>
            <person name="Hultmark D."/>
            <person name="Huntley M.A."/>
            <person name="Jaffe D.B."/>
            <person name="Jagadeeshan S."/>
            <person name="Jeck W.R."/>
            <person name="Johnson J."/>
            <person name="Jones C.D."/>
            <person name="Jordan W.C."/>
            <person name="Karpen G.H."/>
            <person name="Kataoka E."/>
            <person name="Keightley P.D."/>
            <person name="Kheradpour P."/>
            <person name="Kirkness E.F."/>
            <person name="Koerich L.B."/>
            <person name="Kristiansen K."/>
            <person name="Kudrna D."/>
            <person name="Kulathinal R.J."/>
            <person name="Kumar S."/>
            <person name="Kwok R."/>
            <person name="Lander E."/>
            <person name="Langley C.H."/>
            <person name="Lapoint R."/>
            <person name="Lazzaro B.P."/>
            <person name="Lee S.J."/>
            <person name="Levesque L."/>
            <person name="Li R."/>
            <person name="Lin C.F."/>
            <person name="Lin M.F."/>
            <person name="Lindblad-Toh K."/>
            <person name="Llopart A."/>
            <person name="Long M."/>
            <person name="Low L."/>
            <person name="Lozovsky E."/>
            <person name="Lu J."/>
            <person name="Luo M."/>
            <person name="Machado C.A."/>
            <person name="Makalowski W."/>
            <person name="Marzo M."/>
            <person name="Matsuda M."/>
            <person name="Matzkin L."/>
            <person name="McAllister B."/>
            <person name="McBride C.S."/>
            <person name="McKernan B."/>
            <person name="McKernan K."/>
            <person name="Mendez-Lago M."/>
            <person name="Minx P."/>
            <person name="Mollenhauer M.U."/>
            <person name="Montooth K."/>
            <person name="Mount S.M."/>
            <person name="Mu X."/>
            <person name="Myers E."/>
            <person name="Negre B."/>
            <person name="Newfeld S."/>
            <person name="Nielsen R."/>
            <person name="Noor M.A."/>
            <person name="O'Grady P."/>
            <person name="Pachter L."/>
            <person name="Papaceit M."/>
            <person name="Parisi M.J."/>
            <person name="Parisi M."/>
            <person name="Parts L."/>
            <person name="Pedersen J.S."/>
            <person name="Pesole G."/>
            <person name="Phillippy A.M."/>
            <person name="Ponting C.P."/>
            <person name="Pop M."/>
            <person name="Porcelli D."/>
            <person name="Powell J.R."/>
            <person name="Prohaska S."/>
            <person name="Pruitt K."/>
            <person name="Puig M."/>
            <person name="Quesneville H."/>
            <person name="Ram K.R."/>
            <person name="Rand D."/>
            <person name="Rasmussen M.D."/>
            <person name="Reed L.K."/>
            <person name="Reenan R."/>
            <person name="Reily A."/>
            <person name="Remington K.A."/>
            <person name="Rieger T.T."/>
            <person name="Ritchie M.G."/>
            <person name="Robin C."/>
            <person name="Rogers Y.H."/>
            <person name="Rohde C."/>
            <person name="Rozas J."/>
            <person name="Rubenfield M.J."/>
            <person name="Ruiz A."/>
            <person name="Russo S."/>
            <person name="Salzberg S.L."/>
            <person name="Sanchez-Gracia A."/>
            <person name="Saranga D.J."/>
            <person name="Sato H."/>
            <person name="Schaeffer S.W."/>
            <person name="Schatz M.C."/>
            <person name="Schlenke T."/>
            <person name="Schwartz R."/>
            <person name="Segarra C."/>
            <person name="Singh R.S."/>
            <person name="Sirot L."/>
            <person name="Sirota M."/>
            <person name="Sisneros N.B."/>
            <person name="Smith C.D."/>
            <person name="Smith T.F."/>
            <person name="Spieth J."/>
            <person name="Stage D.E."/>
            <person name="Stark A."/>
            <person name="Stephan W."/>
            <person name="Strausberg R.L."/>
            <person name="Strempel S."/>
            <person name="Sturgill D."/>
            <person name="Sutton G."/>
            <person name="Sutton G.G."/>
            <person name="Tao W."/>
            <person name="Teichmann S."/>
            <person name="Tobari Y.N."/>
            <person name="Tomimura Y."/>
            <person name="Tsolas J.M."/>
            <person name="Valente V.L."/>
            <person name="Venter E."/>
            <person name="Venter J.C."/>
            <person name="Vicario S."/>
            <person name="Vieira F.G."/>
            <person name="Vilella A.J."/>
            <person name="Villasante A."/>
            <person name="Walenz B."/>
            <person name="Wang J."/>
            <person name="Wasserman M."/>
            <person name="Watts T."/>
            <person name="Wilson D."/>
            <person name="Wilson R.K."/>
            <person name="Wing R.A."/>
            <person name="Wolfner M.F."/>
            <person name="Wong A."/>
            <person name="Wong G.K."/>
            <person name="Wu C.I."/>
            <person name="Wu G."/>
            <person name="Yamamoto D."/>
            <person name="Yang H.P."/>
            <person name="Yang S.P."/>
            <person name="Yorke J.A."/>
            <person name="Yoshida K."/>
            <person name="Zdobnov E."/>
            <person name="Zhang P."/>
            <person name="Zhang Y."/>
            <person name="Zimin A.V."/>
            <person name="Baldwin J."/>
            <person name="Abdouelleil A."/>
            <person name="Abdulkadir J."/>
            <person name="Abebe A."/>
            <person name="Abera B."/>
            <person name="Abreu J."/>
            <person name="Acer S.C."/>
            <person name="Aftuck L."/>
            <person name="Alexander A."/>
            <person name="An P."/>
            <person name="Anderson E."/>
            <person name="Anderson S."/>
            <person name="Arachi H."/>
            <person name="Azer M."/>
            <person name="Bachantsang P."/>
            <person name="Barry A."/>
            <person name="Bayul T."/>
            <person name="Berlin A."/>
            <person name="Bessette D."/>
            <person name="Bloom T."/>
            <person name="Blye J."/>
            <person name="Boguslavskiy L."/>
            <person name="Bonnet C."/>
            <person name="Boukhgalter B."/>
            <person name="Bourzgui I."/>
            <person name="Brown A."/>
            <person name="Cahill P."/>
            <person name="Channer S."/>
            <person name="Cheshatsang Y."/>
            <person name="Chuda L."/>
            <person name="Citroen M."/>
            <person name="Collymore A."/>
            <person name="Cooke P."/>
            <person name="Costello M."/>
            <person name="D'Aco K."/>
            <person name="Daza R."/>
            <person name="De Haan G."/>
            <person name="DeGray S."/>
            <person name="DeMaso C."/>
            <person name="Dhargay N."/>
            <person name="Dooley K."/>
            <person name="Dooley E."/>
            <person name="Doricent M."/>
            <person name="Dorje P."/>
            <person name="Dorjee K."/>
            <person name="Dupes A."/>
            <person name="Elong R."/>
            <person name="Falk J."/>
            <person name="Farina A."/>
            <person name="Faro S."/>
            <person name="Ferguson D."/>
            <person name="Fisher S."/>
            <person name="Foley C.D."/>
            <person name="Franke A."/>
            <person name="Friedrich D."/>
            <person name="Gadbois L."/>
            <person name="Gearin G."/>
            <person name="Gearin C.R."/>
            <person name="Giannoukos G."/>
            <person name="Goode T."/>
            <person name="Graham J."/>
            <person name="Grandbois E."/>
            <person name="Grewal S."/>
            <person name="Gyaltsen K."/>
            <person name="Hafez N."/>
            <person name="Hagos B."/>
            <person name="Hall J."/>
            <person name="Henson C."/>
            <person name="Hollinger A."/>
            <person name="Honan T."/>
            <person name="Huard M.D."/>
            <person name="Hughes L."/>
            <person name="Hurhula B."/>
            <person name="Husby M.E."/>
            <person name="Kamat A."/>
            <person name="Kanga B."/>
            <person name="Kashin S."/>
            <person name="Khazanovich D."/>
            <person name="Kisner P."/>
            <person name="Lance K."/>
            <person name="Lara M."/>
            <person name="Lee W."/>
            <person name="Lennon N."/>
            <person name="Letendre F."/>
            <person name="LeVine R."/>
            <person name="Lipovsky A."/>
            <person name="Liu X."/>
            <person name="Liu J."/>
            <person name="Liu S."/>
            <person name="Lokyitsang T."/>
            <person name="Lokyitsang Y."/>
            <person name="Lubonja R."/>
            <person name="Lui A."/>
            <person name="MacDonald P."/>
            <person name="Magnisalis V."/>
            <person name="Maru K."/>
            <person name="Matthews C."/>
            <person name="McCusker W."/>
            <person name="McDonough S."/>
            <person name="Mehta T."/>
            <person name="Meldrim J."/>
            <person name="Meneus L."/>
            <person name="Mihai O."/>
            <person name="Mihalev A."/>
            <person name="Mihova T."/>
            <person name="Mittelman R."/>
            <person name="Mlenga V."/>
            <person name="Montmayeur A."/>
            <person name="Mulrain L."/>
            <person name="Navidi A."/>
            <person name="Naylor J."/>
            <person name="Negash T."/>
            <person name="Nguyen T."/>
            <person name="Nguyen N."/>
            <person name="Nicol R."/>
            <person name="Norbu C."/>
            <person name="Norbu N."/>
            <person name="Novod N."/>
            <person name="O'Neill B."/>
            <person name="Osman S."/>
            <person name="Markiewicz E."/>
            <person name="Oyono O.L."/>
            <person name="Patti C."/>
            <person name="Phunkhang P."/>
            <person name="Pierre F."/>
            <person name="Priest M."/>
            <person name="Raghuraman S."/>
            <person name="Rege F."/>
            <person name="Reyes R."/>
            <person name="Rise C."/>
            <person name="Rogov P."/>
            <person name="Ross K."/>
            <person name="Ryan E."/>
            <person name="Settipalli S."/>
            <person name="Shea T."/>
            <person name="Sherpa N."/>
            <person name="Shi L."/>
            <person name="Shih D."/>
            <person name="Sparrow T."/>
            <person name="Spaulding J."/>
            <person name="Stalker J."/>
            <person name="Stange-Thomann N."/>
            <person name="Stavropoulos S."/>
            <person name="Stone C."/>
            <person name="Strader C."/>
            <person name="Tesfaye S."/>
            <person name="Thomson T."/>
            <person name="Thoulutsang Y."/>
            <person name="Thoulutsang D."/>
            <person name="Topham K."/>
            <person name="Topping I."/>
            <person name="Tsamla T."/>
            <person name="Vassiliev H."/>
            <person name="Vo A."/>
            <person name="Wangchuk T."/>
            <person name="Wangdi T."/>
            <person name="Weiand M."/>
            <person name="Wilkinson J."/>
            <person name="Wilson A."/>
            <person name="Yadav S."/>
            <person name="Young G."/>
            <person name="Yu Q."/>
            <person name="Zembek L."/>
            <person name="Zhong D."/>
            <person name="Zimmer A."/>
            <person name="Zwirko Z."/>
            <person name="Jaffe D.B."/>
            <person name="Alvarez P."/>
            <person name="Brockman W."/>
            <person name="Butler J."/>
            <person name="Chin C."/>
            <person name="Gnerre S."/>
            <person name="Grabherr M."/>
            <person name="Kleber M."/>
            <person name="Mauceli E."/>
            <person name="MacCallum I."/>
        </authorList>
    </citation>
    <scope>NUCLEOTIDE SEQUENCE [LARGE SCALE GENOMIC DNA]</scope>
    <source>
        <strain evidence="2">white501</strain>
    </source>
</reference>
<evidence type="ECO:0000313" key="1">
    <source>
        <dbReference type="EMBL" id="EDX08710.1"/>
    </source>
</evidence>
<accession>B4QLD7</accession>
<name>B4QLD7_DROSI</name>
<dbReference type="AlphaFoldDB" id="B4QLD7"/>
<dbReference type="EMBL" id="CM000363">
    <property type="protein sequence ID" value="EDX08710.1"/>
    <property type="molecule type" value="Genomic_DNA"/>
</dbReference>
<dbReference type="HOGENOM" id="CLU_2402018_0_0_1"/>